<dbReference type="Gene3D" id="3.40.50.1820">
    <property type="entry name" value="alpha/beta hydrolase"/>
    <property type="match status" value="1"/>
</dbReference>
<name>A0A8S4G651_PLUXY</name>
<reference evidence="1" key="1">
    <citation type="submission" date="2020-11" db="EMBL/GenBank/DDBJ databases">
        <authorList>
            <person name="Whiteford S."/>
        </authorList>
    </citation>
    <scope>NUCLEOTIDE SEQUENCE</scope>
</reference>
<keyword evidence="2" id="KW-1185">Reference proteome</keyword>
<dbReference type="Proteomes" id="UP000653454">
    <property type="component" value="Unassembled WGS sequence"/>
</dbReference>
<comment type="caution">
    <text evidence="1">The sequence shown here is derived from an EMBL/GenBank/DDBJ whole genome shotgun (WGS) entry which is preliminary data.</text>
</comment>
<dbReference type="AlphaFoldDB" id="A0A8S4G651"/>
<evidence type="ECO:0000313" key="2">
    <source>
        <dbReference type="Proteomes" id="UP000653454"/>
    </source>
</evidence>
<dbReference type="EMBL" id="CAJHNJ030000078">
    <property type="protein sequence ID" value="CAG9134468.1"/>
    <property type="molecule type" value="Genomic_DNA"/>
</dbReference>
<protein>
    <submittedName>
        <fullName evidence="1">(diamondback moth) hypothetical protein</fullName>
    </submittedName>
</protein>
<dbReference type="SUPFAM" id="SSF53474">
    <property type="entry name" value="alpha/beta-Hydrolases"/>
    <property type="match status" value="1"/>
</dbReference>
<proteinExistence type="predicted"/>
<accession>A0A8S4G651</accession>
<organism evidence="1 2">
    <name type="scientific">Plutella xylostella</name>
    <name type="common">Diamondback moth</name>
    <name type="synonym">Plutella maculipennis</name>
    <dbReference type="NCBI Taxonomy" id="51655"/>
    <lineage>
        <taxon>Eukaryota</taxon>
        <taxon>Metazoa</taxon>
        <taxon>Ecdysozoa</taxon>
        <taxon>Arthropoda</taxon>
        <taxon>Hexapoda</taxon>
        <taxon>Insecta</taxon>
        <taxon>Pterygota</taxon>
        <taxon>Neoptera</taxon>
        <taxon>Endopterygota</taxon>
        <taxon>Lepidoptera</taxon>
        <taxon>Glossata</taxon>
        <taxon>Ditrysia</taxon>
        <taxon>Yponomeutoidea</taxon>
        <taxon>Plutellidae</taxon>
        <taxon>Plutella</taxon>
    </lineage>
</organism>
<sequence length="219" mass="24874">MTWERFNFLSHSMGGLVGAFYNAIYPNTINKIINLDISTALGSFLTASTTGTAELSSWYLYLYDEYYGNYKRYNTPDPRLVTYEEAVSSVARNRKVTKEQAAILLSRSLIPAGDGKFHYSWDPKMKKITNITLSRDTLTHIFTRHTPPTLNVTSSELKPEDPFTQFSVDMMRVIQETAANHETVFVKGGHDLHVTNAREVAPYVVEFLDRPFNACLSKL</sequence>
<gene>
    <name evidence="1" type="ORF">PLXY2_LOCUS12710</name>
</gene>
<dbReference type="InterPro" id="IPR029058">
    <property type="entry name" value="AB_hydrolase_fold"/>
</dbReference>
<evidence type="ECO:0000313" key="1">
    <source>
        <dbReference type="EMBL" id="CAG9134468.1"/>
    </source>
</evidence>